<evidence type="ECO:0000313" key="3">
    <source>
        <dbReference type="Proteomes" id="UP000237000"/>
    </source>
</evidence>
<dbReference type="GO" id="GO:0043565">
    <property type="term" value="F:sequence-specific DNA binding"/>
    <property type="evidence" value="ECO:0007669"/>
    <property type="project" value="InterPro"/>
</dbReference>
<dbReference type="AlphaFoldDB" id="A0A2P5F336"/>
<gene>
    <name evidence="2" type="ORF">TorRG33x02_120360</name>
</gene>
<organism evidence="2 3">
    <name type="scientific">Trema orientale</name>
    <name type="common">Charcoal tree</name>
    <name type="synonym">Celtis orientalis</name>
    <dbReference type="NCBI Taxonomy" id="63057"/>
    <lineage>
        <taxon>Eukaryota</taxon>
        <taxon>Viridiplantae</taxon>
        <taxon>Streptophyta</taxon>
        <taxon>Embryophyta</taxon>
        <taxon>Tracheophyta</taxon>
        <taxon>Spermatophyta</taxon>
        <taxon>Magnoliopsida</taxon>
        <taxon>eudicotyledons</taxon>
        <taxon>Gunneridae</taxon>
        <taxon>Pentapetalae</taxon>
        <taxon>rosids</taxon>
        <taxon>fabids</taxon>
        <taxon>Rosales</taxon>
        <taxon>Cannabaceae</taxon>
        <taxon>Trema</taxon>
    </lineage>
</organism>
<dbReference type="Proteomes" id="UP000237000">
    <property type="component" value="Unassembled WGS sequence"/>
</dbReference>
<proteinExistence type="predicted"/>
<dbReference type="EMBL" id="JXTC01000068">
    <property type="protein sequence ID" value="PON92217.1"/>
    <property type="molecule type" value="Genomic_DNA"/>
</dbReference>
<protein>
    <submittedName>
        <fullName evidence="2">TGA transcription factor</fullName>
    </submittedName>
</protein>
<evidence type="ECO:0000313" key="2">
    <source>
        <dbReference type="EMBL" id="PON92217.1"/>
    </source>
</evidence>
<comment type="caution">
    <text evidence="2">The sequence shown here is derived from an EMBL/GenBank/DDBJ whole genome shotgun (WGS) entry which is preliminary data.</text>
</comment>
<name>A0A2P5F336_TREOI</name>
<dbReference type="InterPro" id="IPR025422">
    <property type="entry name" value="TGA_domain"/>
</dbReference>
<keyword evidence="3" id="KW-1185">Reference proteome</keyword>
<feature type="domain" description="DOG1" evidence="1">
    <location>
        <begin position="9"/>
        <end position="226"/>
    </location>
</feature>
<dbReference type="PANTHER" id="PTHR46354:SF13">
    <property type="entry name" value="PROTEIN DOG1-LIKE 4"/>
    <property type="match status" value="1"/>
</dbReference>
<dbReference type="PANTHER" id="PTHR46354">
    <property type="entry name" value="DOG1 DOMAIN-CONTAINING PROTEIN"/>
    <property type="match status" value="1"/>
</dbReference>
<dbReference type="Pfam" id="PF14144">
    <property type="entry name" value="DOG1"/>
    <property type="match status" value="1"/>
</dbReference>
<sequence length="226" mass="25157">MASSSDDNGGSFASFLEGWLVRQEHYLDELLSADLNCHESSDDDLSELVSRILAHYQQYYEEKSRVAARDAFRVFSPPWLTSLERAFLWIAGFKPGLAFRIVDDSVGDLSEDQARSIGRLAQETRSEERALNDELARIQESVAAPPLLGIAMRGGRRLVDGEQDEADSTLESLKAAMEAVLSAADSLRTTTALKIMEVLRPAQCVKFLLAAGQLHLRLRSWGLERE</sequence>
<dbReference type="InterPro" id="IPR051886">
    <property type="entry name" value="Seed_Dev/Stress_Resp_Reg"/>
</dbReference>
<dbReference type="OrthoDB" id="781635at2759"/>
<reference evidence="3" key="1">
    <citation type="submission" date="2016-06" db="EMBL/GenBank/DDBJ databases">
        <title>Parallel loss of symbiosis genes in relatives of nitrogen-fixing non-legume Parasponia.</title>
        <authorList>
            <person name="Van Velzen R."/>
            <person name="Holmer R."/>
            <person name="Bu F."/>
            <person name="Rutten L."/>
            <person name="Van Zeijl A."/>
            <person name="Liu W."/>
            <person name="Santuari L."/>
            <person name="Cao Q."/>
            <person name="Sharma T."/>
            <person name="Shen D."/>
            <person name="Roswanjaya Y."/>
            <person name="Wardhani T."/>
            <person name="Kalhor M.S."/>
            <person name="Jansen J."/>
            <person name="Van den Hoogen J."/>
            <person name="Gungor B."/>
            <person name="Hartog M."/>
            <person name="Hontelez J."/>
            <person name="Verver J."/>
            <person name="Yang W.-C."/>
            <person name="Schijlen E."/>
            <person name="Repin R."/>
            <person name="Schilthuizen M."/>
            <person name="Schranz E."/>
            <person name="Heidstra R."/>
            <person name="Miyata K."/>
            <person name="Fedorova E."/>
            <person name="Kohlen W."/>
            <person name="Bisseling T."/>
            <person name="Smit S."/>
            <person name="Geurts R."/>
        </authorList>
    </citation>
    <scope>NUCLEOTIDE SEQUENCE [LARGE SCALE GENOMIC DNA]</scope>
    <source>
        <strain evidence="3">cv. RG33-2</strain>
    </source>
</reference>
<dbReference type="InParanoid" id="A0A2P5F336"/>
<evidence type="ECO:0000259" key="1">
    <source>
        <dbReference type="PROSITE" id="PS51806"/>
    </source>
</evidence>
<dbReference type="GO" id="GO:0006351">
    <property type="term" value="P:DNA-templated transcription"/>
    <property type="evidence" value="ECO:0007669"/>
    <property type="project" value="InterPro"/>
</dbReference>
<dbReference type="PROSITE" id="PS51806">
    <property type="entry name" value="DOG1"/>
    <property type="match status" value="1"/>
</dbReference>
<accession>A0A2P5F336</accession>
<dbReference type="STRING" id="63057.A0A2P5F336"/>